<name>A0A8H3WU40_9PEZI</name>
<reference evidence="2 3" key="1">
    <citation type="submission" date="2019-12" db="EMBL/GenBank/DDBJ databases">
        <title>A genome sequence resource for the geographically widespread anthracnose pathogen Colletotrichum asianum.</title>
        <authorList>
            <person name="Meng Y."/>
        </authorList>
    </citation>
    <scope>NUCLEOTIDE SEQUENCE [LARGE SCALE GENOMIC DNA]</scope>
    <source>
        <strain evidence="2 3">ICMP 18580</strain>
    </source>
</reference>
<evidence type="ECO:0000313" key="3">
    <source>
        <dbReference type="Proteomes" id="UP000434172"/>
    </source>
</evidence>
<organism evidence="2 3">
    <name type="scientific">Colletotrichum asianum</name>
    <dbReference type="NCBI Taxonomy" id="702518"/>
    <lineage>
        <taxon>Eukaryota</taxon>
        <taxon>Fungi</taxon>
        <taxon>Dikarya</taxon>
        <taxon>Ascomycota</taxon>
        <taxon>Pezizomycotina</taxon>
        <taxon>Sordariomycetes</taxon>
        <taxon>Hypocreomycetidae</taxon>
        <taxon>Glomerellales</taxon>
        <taxon>Glomerellaceae</taxon>
        <taxon>Colletotrichum</taxon>
        <taxon>Colletotrichum gloeosporioides species complex</taxon>
    </lineage>
</organism>
<sequence length="141" mass="15386">MADRTCMSVGALVGCLAIPGSSLKPSFVGESQVCSIVGCVQGWLRQKRNGEGKPLYAITRPPRLHFHHFHHHHPSSSPPTPPPHRTLIHTLRRPSNLTTHGCHALASAPAPHHPLHKRHTPEKKRCSLSKPAVTPGNKGLF</sequence>
<accession>A0A8H3WU40</accession>
<protein>
    <submittedName>
        <fullName evidence="2">Uncharacterized protein</fullName>
    </submittedName>
</protein>
<dbReference type="Proteomes" id="UP000434172">
    <property type="component" value="Unassembled WGS sequence"/>
</dbReference>
<comment type="caution">
    <text evidence="2">The sequence shown here is derived from an EMBL/GenBank/DDBJ whole genome shotgun (WGS) entry which is preliminary data.</text>
</comment>
<dbReference type="AlphaFoldDB" id="A0A8H3WU40"/>
<feature type="region of interest" description="Disordered" evidence="1">
    <location>
        <begin position="102"/>
        <end position="141"/>
    </location>
</feature>
<dbReference type="PROSITE" id="PS51257">
    <property type="entry name" value="PROKAR_LIPOPROTEIN"/>
    <property type="match status" value="1"/>
</dbReference>
<dbReference type="EMBL" id="WOWK01000005">
    <property type="protein sequence ID" value="KAF0330933.1"/>
    <property type="molecule type" value="Genomic_DNA"/>
</dbReference>
<evidence type="ECO:0000313" key="2">
    <source>
        <dbReference type="EMBL" id="KAF0330933.1"/>
    </source>
</evidence>
<gene>
    <name evidence="2" type="ORF">GQ607_001802</name>
</gene>
<dbReference type="OrthoDB" id="10608781at2759"/>
<evidence type="ECO:0000256" key="1">
    <source>
        <dbReference type="SAM" id="MobiDB-lite"/>
    </source>
</evidence>
<keyword evidence="3" id="KW-1185">Reference proteome</keyword>
<proteinExistence type="predicted"/>
<feature type="compositionally biased region" description="Basic residues" evidence="1">
    <location>
        <begin position="113"/>
        <end position="122"/>
    </location>
</feature>